<dbReference type="PANTHER" id="PTHR33594">
    <property type="entry name" value="SUPERFAMILY HYDROLASE, PUTATIVE (AFU_ORTHOLOGUE AFUA_1G03035)-RELATED"/>
    <property type="match status" value="1"/>
</dbReference>
<dbReference type="SUPFAM" id="SSF109604">
    <property type="entry name" value="HD-domain/PDEase-like"/>
    <property type="match status" value="1"/>
</dbReference>
<gene>
    <name evidence="1" type="primary">yedJ</name>
    <name evidence="1" type="ORF">NCTC11807_00986</name>
</gene>
<dbReference type="Gene3D" id="1.10.3210.50">
    <property type="match status" value="1"/>
</dbReference>
<dbReference type="EMBL" id="UHDZ01000001">
    <property type="protein sequence ID" value="SUM69946.1"/>
    <property type="molecule type" value="Genomic_DNA"/>
</dbReference>
<name>A0A380H344_9STAP</name>
<reference evidence="1 2" key="1">
    <citation type="submission" date="2018-06" db="EMBL/GenBank/DDBJ databases">
        <authorList>
            <consortium name="Pathogen Informatics"/>
            <person name="Doyle S."/>
        </authorList>
    </citation>
    <scope>NUCLEOTIDE SEQUENCE [LARGE SCALE GENOMIC DNA]</scope>
    <source>
        <strain evidence="1 2">NCTC11807</strain>
    </source>
</reference>
<dbReference type="PANTHER" id="PTHR33594:SF1">
    <property type="entry name" value="HD_PDEASE DOMAIN-CONTAINING PROTEIN"/>
    <property type="match status" value="1"/>
</dbReference>
<protein>
    <submittedName>
        <fullName evidence="1">HD domain-containing protein</fullName>
    </submittedName>
</protein>
<evidence type="ECO:0000313" key="2">
    <source>
        <dbReference type="Proteomes" id="UP000255425"/>
    </source>
</evidence>
<dbReference type="Proteomes" id="UP000255425">
    <property type="component" value="Unassembled WGS sequence"/>
</dbReference>
<evidence type="ECO:0000313" key="1">
    <source>
        <dbReference type="EMBL" id="SUM69946.1"/>
    </source>
</evidence>
<proteinExistence type="predicted"/>
<dbReference type="AlphaFoldDB" id="A0A380H344"/>
<accession>A0A380H344</accession>
<keyword evidence="2" id="KW-1185">Reference proteome</keyword>
<sequence length="135" mass="15960">MNYRGGKNNSIKLSAEGQIVRDADRLDAIGAIGIARTFQFASHYGEPMWTEHEISFKDLKIEQIEHFDNSVIKHFYEKLLKLKDLMHTPTGRKLAEERHQFMLLFLKQFLKEWNFKQSNIKKTSKSIYNRFAGFY</sequence>
<organism evidence="1 2">
    <name type="scientific">Staphylococcus saccharolyticus</name>
    <dbReference type="NCBI Taxonomy" id="33028"/>
    <lineage>
        <taxon>Bacteria</taxon>
        <taxon>Bacillati</taxon>
        <taxon>Bacillota</taxon>
        <taxon>Bacilli</taxon>
        <taxon>Bacillales</taxon>
        <taxon>Staphylococcaceae</taxon>
        <taxon>Staphylococcus</taxon>
    </lineage>
</organism>